<evidence type="ECO:0000256" key="7">
    <source>
        <dbReference type="ARBA" id="ARBA00023319"/>
    </source>
</evidence>
<dbReference type="Pfam" id="PF02753">
    <property type="entry name" value="PapD_C"/>
    <property type="match status" value="1"/>
</dbReference>
<reference evidence="12 13" key="1">
    <citation type="submission" date="2017-05" db="EMBL/GenBank/DDBJ databases">
        <title>Complete and WGS of Bordetella genogroups.</title>
        <authorList>
            <person name="Spilker T."/>
            <person name="LiPuma J."/>
        </authorList>
    </citation>
    <scope>NUCLEOTIDE SEQUENCE [LARGE SCALE GENOMIC DNA]</scope>
    <source>
        <strain evidence="12 13">AU9919</strain>
    </source>
</reference>
<feature type="chain" id="PRO_5012153207" evidence="9">
    <location>
        <begin position="21"/>
        <end position="233"/>
    </location>
</feature>
<dbReference type="AlphaFoldDB" id="A0A261V238"/>
<comment type="similarity">
    <text evidence="2 8">Belongs to the periplasmic pilus chaperone family.</text>
</comment>
<dbReference type="InterPro" id="IPR050643">
    <property type="entry name" value="Periplasmic_pilus_chap"/>
</dbReference>
<dbReference type="PANTHER" id="PTHR30251">
    <property type="entry name" value="PILUS ASSEMBLY CHAPERONE"/>
    <property type="match status" value="1"/>
</dbReference>
<gene>
    <name evidence="12" type="ORF">CAL20_01175</name>
</gene>
<comment type="subcellular location">
    <subcellularLocation>
        <location evidence="1 8">Periplasm</location>
    </subcellularLocation>
</comment>
<dbReference type="GO" id="GO:0071555">
    <property type="term" value="P:cell wall organization"/>
    <property type="evidence" value="ECO:0007669"/>
    <property type="project" value="InterPro"/>
</dbReference>
<keyword evidence="3" id="KW-1029">Fimbrium biogenesis</keyword>
<dbReference type="InterPro" id="IPR036316">
    <property type="entry name" value="Pili_assmbl_chap_C_dom_sf"/>
</dbReference>
<keyword evidence="7" id="KW-0393">Immunoglobulin domain</keyword>
<evidence type="ECO:0000313" key="12">
    <source>
        <dbReference type="EMBL" id="OZI67877.1"/>
    </source>
</evidence>
<dbReference type="PROSITE" id="PS00635">
    <property type="entry name" value="PILI_CHAPERONE"/>
    <property type="match status" value="1"/>
</dbReference>
<evidence type="ECO:0000313" key="13">
    <source>
        <dbReference type="Proteomes" id="UP000216885"/>
    </source>
</evidence>
<comment type="caution">
    <text evidence="12">The sequence shown here is derived from an EMBL/GenBank/DDBJ whole genome shotgun (WGS) entry which is preliminary data.</text>
</comment>
<dbReference type="SUPFAM" id="SSF49354">
    <property type="entry name" value="PapD-like"/>
    <property type="match status" value="1"/>
</dbReference>
<dbReference type="InterPro" id="IPR013783">
    <property type="entry name" value="Ig-like_fold"/>
</dbReference>
<organism evidence="12 13">
    <name type="scientific">Bordetella genomosp. 4</name>
    <dbReference type="NCBI Taxonomy" id="463044"/>
    <lineage>
        <taxon>Bacteria</taxon>
        <taxon>Pseudomonadati</taxon>
        <taxon>Pseudomonadota</taxon>
        <taxon>Betaproteobacteria</taxon>
        <taxon>Burkholderiales</taxon>
        <taxon>Alcaligenaceae</taxon>
        <taxon>Bordetella</taxon>
    </lineage>
</organism>
<dbReference type="Proteomes" id="UP000216885">
    <property type="component" value="Unassembled WGS sequence"/>
</dbReference>
<evidence type="ECO:0000256" key="3">
    <source>
        <dbReference type="ARBA" id="ARBA00022558"/>
    </source>
</evidence>
<evidence type="ECO:0000256" key="4">
    <source>
        <dbReference type="ARBA" id="ARBA00022729"/>
    </source>
</evidence>
<dbReference type="InterPro" id="IPR001829">
    <property type="entry name" value="Pili_assmbl_chaperone_bac"/>
</dbReference>
<feature type="domain" description="Pili assembly chaperone C-terminal" evidence="11">
    <location>
        <begin position="160"/>
        <end position="224"/>
    </location>
</feature>
<keyword evidence="5" id="KW-0574">Periplasm</keyword>
<feature type="domain" description="Pili assembly chaperone N-terminal" evidence="10">
    <location>
        <begin position="22"/>
        <end position="138"/>
    </location>
</feature>
<keyword evidence="6 8" id="KW-0143">Chaperone</keyword>
<dbReference type="SUPFAM" id="SSF49584">
    <property type="entry name" value="Periplasmic chaperone C-domain"/>
    <property type="match status" value="1"/>
</dbReference>
<evidence type="ECO:0000256" key="8">
    <source>
        <dbReference type="RuleBase" id="RU003918"/>
    </source>
</evidence>
<dbReference type="InterPro" id="IPR018046">
    <property type="entry name" value="Pili_assmbl_chaperone_CS"/>
</dbReference>
<sequence>MAGLLVTTAFYFSASGPADAAIHVQATRVIYNGQAASASVAITNKSSSTYMVQTWLDTGDAKSMPENLPIAITPPLMRLAPSEEALVRMIYSGQGLPADKESLFWVNVQEIPPSVQTANTLQVAIRTRIKLFYRPSQIKMRLDEAARALQWRLDGQTLTITNPSPLHITFSQIQDQDAAGTGKQRIDVDMIAPGQTLAVPAQTLRLAAGKPLSFSYINDYGGITKVTDVALQR</sequence>
<evidence type="ECO:0000256" key="6">
    <source>
        <dbReference type="ARBA" id="ARBA00023186"/>
    </source>
</evidence>
<feature type="signal peptide" evidence="9">
    <location>
        <begin position="1"/>
        <end position="20"/>
    </location>
</feature>
<dbReference type="PANTHER" id="PTHR30251:SF2">
    <property type="entry name" value="FIMBRIAL CHAPERONE YADV-RELATED"/>
    <property type="match status" value="1"/>
</dbReference>
<dbReference type="GO" id="GO:0030288">
    <property type="term" value="C:outer membrane-bounded periplasmic space"/>
    <property type="evidence" value="ECO:0007669"/>
    <property type="project" value="InterPro"/>
</dbReference>
<evidence type="ECO:0000259" key="11">
    <source>
        <dbReference type="Pfam" id="PF02753"/>
    </source>
</evidence>
<proteinExistence type="inferred from homology"/>
<evidence type="ECO:0000256" key="1">
    <source>
        <dbReference type="ARBA" id="ARBA00004418"/>
    </source>
</evidence>
<dbReference type="InterPro" id="IPR008962">
    <property type="entry name" value="PapD-like_sf"/>
</dbReference>
<dbReference type="InterPro" id="IPR016148">
    <property type="entry name" value="Pili_assmbl_chaperone_C"/>
</dbReference>
<keyword evidence="4 9" id="KW-0732">Signal</keyword>
<evidence type="ECO:0000256" key="9">
    <source>
        <dbReference type="SAM" id="SignalP"/>
    </source>
</evidence>
<dbReference type="EMBL" id="NEVQ01000001">
    <property type="protein sequence ID" value="OZI67877.1"/>
    <property type="molecule type" value="Genomic_DNA"/>
</dbReference>
<dbReference type="InterPro" id="IPR016147">
    <property type="entry name" value="Pili_assmbl_chaperone_N"/>
</dbReference>
<name>A0A261V238_9BORD</name>
<evidence type="ECO:0000256" key="2">
    <source>
        <dbReference type="ARBA" id="ARBA00007399"/>
    </source>
</evidence>
<dbReference type="Pfam" id="PF00345">
    <property type="entry name" value="PapD_N"/>
    <property type="match status" value="1"/>
</dbReference>
<protein>
    <submittedName>
        <fullName evidence="12">Fimbrial protein</fullName>
    </submittedName>
</protein>
<dbReference type="PRINTS" id="PR00969">
    <property type="entry name" value="CHAPERONPILI"/>
</dbReference>
<evidence type="ECO:0000259" key="10">
    <source>
        <dbReference type="Pfam" id="PF00345"/>
    </source>
</evidence>
<accession>A0A261V238</accession>
<dbReference type="Gene3D" id="2.60.40.10">
    <property type="entry name" value="Immunoglobulins"/>
    <property type="match status" value="2"/>
</dbReference>
<dbReference type="FunFam" id="2.60.40.10:FF:000458">
    <property type="entry name" value="Molecular chaperone FimC"/>
    <property type="match status" value="1"/>
</dbReference>
<evidence type="ECO:0000256" key="5">
    <source>
        <dbReference type="ARBA" id="ARBA00022764"/>
    </source>
</evidence>
<keyword evidence="13" id="KW-1185">Reference proteome</keyword>